<name>A0A8H6HF39_9AGAR</name>
<keyword evidence="1" id="KW-1133">Transmembrane helix</keyword>
<gene>
    <name evidence="3" type="ORF">DFP72DRAFT_1176643</name>
</gene>
<sequence>MEAPLPTALLDAIGSVVRGRIYTNYSSCSGYALVIADFFETFPDEVRLMWPGPWSIPKVLFFSVRYCTLAIIVIQGFEGFRTPYTVLACRKLFTISGMTCTAVIFGSEGILFFRVYAFSGRSKKMLIYLLCQFIMVQATLLGLILKFLINVQFVRYPFAEMQFCRPVQGENSLIGTAFAVLLGNIAVIMVIMGYLAHQKHRGLKSELLNVFYRDGISYFICLSGRAIPGTSMPSDNLALIAVMTSVNVFVNFAAAKDFQFLFLEMEIALHGILSTRMILHLRRVEYSRVSRSFLSHELQGLDGRAMSSILFEPQLQSNQPTRTVESVA</sequence>
<feature type="domain" description="DUF6533" evidence="2">
    <location>
        <begin position="25"/>
        <end position="70"/>
    </location>
</feature>
<proteinExistence type="predicted"/>
<organism evidence="3 4">
    <name type="scientific">Ephemerocybe angulata</name>
    <dbReference type="NCBI Taxonomy" id="980116"/>
    <lineage>
        <taxon>Eukaryota</taxon>
        <taxon>Fungi</taxon>
        <taxon>Dikarya</taxon>
        <taxon>Basidiomycota</taxon>
        <taxon>Agaricomycotina</taxon>
        <taxon>Agaricomycetes</taxon>
        <taxon>Agaricomycetidae</taxon>
        <taxon>Agaricales</taxon>
        <taxon>Agaricineae</taxon>
        <taxon>Psathyrellaceae</taxon>
        <taxon>Ephemerocybe</taxon>
    </lineage>
</organism>
<protein>
    <recommendedName>
        <fullName evidence="2">DUF6533 domain-containing protein</fullName>
    </recommendedName>
</protein>
<feature type="transmembrane region" description="Helical" evidence="1">
    <location>
        <begin position="125"/>
        <end position="153"/>
    </location>
</feature>
<keyword evidence="1" id="KW-0472">Membrane</keyword>
<keyword evidence="4" id="KW-1185">Reference proteome</keyword>
<keyword evidence="1" id="KW-0812">Transmembrane</keyword>
<reference evidence="3 4" key="1">
    <citation type="submission" date="2020-07" db="EMBL/GenBank/DDBJ databases">
        <title>Comparative genomics of pyrophilous fungi reveals a link between fire events and developmental genes.</title>
        <authorList>
            <consortium name="DOE Joint Genome Institute"/>
            <person name="Steindorff A.S."/>
            <person name="Carver A."/>
            <person name="Calhoun S."/>
            <person name="Stillman K."/>
            <person name="Liu H."/>
            <person name="Lipzen A."/>
            <person name="Pangilinan J."/>
            <person name="Labutti K."/>
            <person name="Bruns T.D."/>
            <person name="Grigoriev I.V."/>
        </authorList>
    </citation>
    <scope>NUCLEOTIDE SEQUENCE [LARGE SCALE GENOMIC DNA]</scope>
    <source>
        <strain evidence="3 4">CBS 144469</strain>
    </source>
</reference>
<feature type="transmembrane region" description="Helical" evidence="1">
    <location>
        <begin position="173"/>
        <end position="196"/>
    </location>
</feature>
<accession>A0A8H6HF39</accession>
<evidence type="ECO:0000256" key="1">
    <source>
        <dbReference type="SAM" id="Phobius"/>
    </source>
</evidence>
<dbReference type="EMBL" id="JACGCI010000115">
    <property type="protein sequence ID" value="KAF6744668.1"/>
    <property type="molecule type" value="Genomic_DNA"/>
</dbReference>
<evidence type="ECO:0000313" key="3">
    <source>
        <dbReference type="EMBL" id="KAF6744668.1"/>
    </source>
</evidence>
<dbReference type="AlphaFoldDB" id="A0A8H6HF39"/>
<comment type="caution">
    <text evidence="3">The sequence shown here is derived from an EMBL/GenBank/DDBJ whole genome shotgun (WGS) entry which is preliminary data.</text>
</comment>
<evidence type="ECO:0000259" key="2">
    <source>
        <dbReference type="Pfam" id="PF20151"/>
    </source>
</evidence>
<evidence type="ECO:0000313" key="4">
    <source>
        <dbReference type="Proteomes" id="UP000521943"/>
    </source>
</evidence>
<feature type="transmembrane region" description="Helical" evidence="1">
    <location>
        <begin position="92"/>
        <end position="113"/>
    </location>
</feature>
<dbReference type="OrthoDB" id="3251775at2759"/>
<dbReference type="InterPro" id="IPR045340">
    <property type="entry name" value="DUF6533"/>
</dbReference>
<dbReference type="Pfam" id="PF20151">
    <property type="entry name" value="DUF6533"/>
    <property type="match status" value="1"/>
</dbReference>
<dbReference type="Proteomes" id="UP000521943">
    <property type="component" value="Unassembled WGS sequence"/>
</dbReference>